<accession>A0A0F4TDT2</accession>
<reference evidence="2 3" key="1">
    <citation type="submission" date="2015-03" db="EMBL/GenBank/DDBJ databases">
        <title>Comparative genomics of Pseudomonas insights into diversity of traits involved in vanlence and defense.</title>
        <authorList>
            <person name="Qin Y."/>
        </authorList>
    </citation>
    <scope>NUCLEOTIDE SEQUENCE [LARGE SCALE GENOMIC DNA]</scope>
    <source>
        <strain evidence="2 3">C8</strain>
    </source>
</reference>
<comment type="caution">
    <text evidence="2">The sequence shown here is derived from an EMBL/GenBank/DDBJ whole genome shotgun (WGS) entry which is preliminary data.</text>
</comment>
<dbReference type="Proteomes" id="UP000033588">
    <property type="component" value="Unassembled WGS sequence"/>
</dbReference>
<organism evidence="2 3">
    <name type="scientific">Pseudomonas fluorescens</name>
    <dbReference type="NCBI Taxonomy" id="294"/>
    <lineage>
        <taxon>Bacteria</taxon>
        <taxon>Pseudomonadati</taxon>
        <taxon>Pseudomonadota</taxon>
        <taxon>Gammaproteobacteria</taxon>
        <taxon>Pseudomonadales</taxon>
        <taxon>Pseudomonadaceae</taxon>
        <taxon>Pseudomonas</taxon>
    </lineage>
</organism>
<evidence type="ECO:0000313" key="2">
    <source>
        <dbReference type="EMBL" id="KJZ41547.1"/>
    </source>
</evidence>
<keyword evidence="1" id="KW-0812">Transmembrane</keyword>
<keyword evidence="1" id="KW-1133">Transmembrane helix</keyword>
<name>A0A0F4TDT2_PSEFL</name>
<dbReference type="RefSeq" id="WP_046042973.1">
    <property type="nucleotide sequence ID" value="NZ_LACC01000032.1"/>
</dbReference>
<protein>
    <recommendedName>
        <fullName evidence="4">DUF3301 domain-containing protein</fullName>
    </recommendedName>
</protein>
<feature type="transmembrane region" description="Helical" evidence="1">
    <location>
        <begin position="6"/>
        <end position="23"/>
    </location>
</feature>
<dbReference type="OrthoDB" id="6981176at2"/>
<proteinExistence type="predicted"/>
<dbReference type="PATRIC" id="fig|294.132.peg.4093"/>
<evidence type="ECO:0008006" key="4">
    <source>
        <dbReference type="Google" id="ProtNLM"/>
    </source>
</evidence>
<evidence type="ECO:0000256" key="1">
    <source>
        <dbReference type="SAM" id="Phobius"/>
    </source>
</evidence>
<dbReference type="EMBL" id="LACC01000032">
    <property type="protein sequence ID" value="KJZ41547.1"/>
    <property type="molecule type" value="Genomic_DNA"/>
</dbReference>
<keyword evidence="1" id="KW-0472">Membrane</keyword>
<gene>
    <name evidence="2" type="ORF">VC35_23895</name>
</gene>
<evidence type="ECO:0000313" key="3">
    <source>
        <dbReference type="Proteomes" id="UP000033588"/>
    </source>
</evidence>
<dbReference type="AlphaFoldDB" id="A0A0F4TDT2"/>
<sequence length="113" mass="13156">MRTSALVILLISYAVLMVVFFKLNARNNRRRREGLYEAFETTMRQHGIKSFEILKESIYIGNNFRPSELYRVLLDDSGHYFLYQHASNRQPVFMPLTEERALQAAQGDIGIQA</sequence>